<comment type="caution">
    <text evidence="2">The sequence shown here is derived from an EMBL/GenBank/DDBJ whole genome shotgun (WGS) entry which is preliminary data.</text>
</comment>
<protein>
    <submittedName>
        <fullName evidence="2">N-acetyltransferase</fullName>
    </submittedName>
</protein>
<proteinExistence type="predicted"/>
<evidence type="ECO:0000313" key="3">
    <source>
        <dbReference type="Proteomes" id="UP001208567"/>
    </source>
</evidence>
<dbReference type="PROSITE" id="PS51186">
    <property type="entry name" value="GNAT"/>
    <property type="match status" value="1"/>
</dbReference>
<dbReference type="InterPro" id="IPR000182">
    <property type="entry name" value="GNAT_dom"/>
</dbReference>
<organism evidence="2 3">
    <name type="scientific">Clostridium omnivorum</name>
    <dbReference type="NCBI Taxonomy" id="1604902"/>
    <lineage>
        <taxon>Bacteria</taxon>
        <taxon>Bacillati</taxon>
        <taxon>Bacillota</taxon>
        <taxon>Clostridia</taxon>
        <taxon>Eubacteriales</taxon>
        <taxon>Clostridiaceae</taxon>
        <taxon>Clostridium</taxon>
    </lineage>
</organism>
<dbReference type="SUPFAM" id="SSF55729">
    <property type="entry name" value="Acyl-CoA N-acyltransferases (Nat)"/>
    <property type="match status" value="1"/>
</dbReference>
<keyword evidence="3" id="KW-1185">Reference proteome</keyword>
<accession>A0ABQ5N9R0</accession>
<reference evidence="2 3" key="1">
    <citation type="journal article" date="2024" name="Int. J. Syst. Evol. Microbiol.">
        <title>Clostridium omnivorum sp. nov., isolated from anoxic soil under the treatment of reductive soil disinfestation.</title>
        <authorList>
            <person name="Ueki A."/>
            <person name="Tonouchi A."/>
            <person name="Kaku N."/>
            <person name="Honma S."/>
            <person name="Ueki K."/>
        </authorList>
    </citation>
    <scope>NUCLEOTIDE SEQUENCE [LARGE SCALE GENOMIC DNA]</scope>
    <source>
        <strain evidence="2 3">E14</strain>
    </source>
</reference>
<dbReference type="Pfam" id="PF00583">
    <property type="entry name" value="Acetyltransf_1"/>
    <property type="match status" value="1"/>
</dbReference>
<feature type="domain" description="N-acetyltransferase" evidence="1">
    <location>
        <begin position="4"/>
        <end position="162"/>
    </location>
</feature>
<dbReference type="Gene3D" id="3.40.630.30">
    <property type="match status" value="1"/>
</dbReference>
<dbReference type="Proteomes" id="UP001208567">
    <property type="component" value="Unassembled WGS sequence"/>
</dbReference>
<gene>
    <name evidence="2" type="ORF">bsdE14_31900</name>
</gene>
<sequence length="162" mass="18820">MDNYLIRELKNNEAYILEDMLYEAIFQPDKSNPISRDVINQPNLRVYIDNWGQLDDLCIVSEVNGKIVGAVWTRIFNGEIKGYGTIGNETPELSIALYKENRNKGIGRELMKSILKKLKEHGYPKVSLSVSKNNYAFRLYQDLGFEVIQEREDDYLMMCKLD</sequence>
<dbReference type="CDD" id="cd04301">
    <property type="entry name" value="NAT_SF"/>
    <property type="match status" value="1"/>
</dbReference>
<dbReference type="EMBL" id="BRXR01000001">
    <property type="protein sequence ID" value="GLC31780.1"/>
    <property type="molecule type" value="Genomic_DNA"/>
</dbReference>
<dbReference type="PANTHER" id="PTHR43617:SF38">
    <property type="entry name" value="N-ACETYLTRANSFERASE DOMAIN-CONTAINING PROTEIN"/>
    <property type="match status" value="1"/>
</dbReference>
<dbReference type="InterPro" id="IPR016181">
    <property type="entry name" value="Acyl_CoA_acyltransferase"/>
</dbReference>
<evidence type="ECO:0000259" key="1">
    <source>
        <dbReference type="PROSITE" id="PS51186"/>
    </source>
</evidence>
<dbReference type="RefSeq" id="WP_264851106.1">
    <property type="nucleotide sequence ID" value="NZ_BRXR01000001.1"/>
</dbReference>
<dbReference type="InterPro" id="IPR050276">
    <property type="entry name" value="MshD_Acetyltransferase"/>
</dbReference>
<name>A0ABQ5N9R0_9CLOT</name>
<evidence type="ECO:0000313" key="2">
    <source>
        <dbReference type="EMBL" id="GLC31780.1"/>
    </source>
</evidence>
<dbReference type="PANTHER" id="PTHR43617">
    <property type="entry name" value="L-AMINO ACID N-ACETYLTRANSFERASE"/>
    <property type="match status" value="1"/>
</dbReference>